<feature type="region of interest" description="Disordered" evidence="1">
    <location>
        <begin position="43"/>
        <end position="81"/>
    </location>
</feature>
<reference evidence="3" key="3">
    <citation type="submission" date="2018-08" db="UniProtKB">
        <authorList>
            <consortium name="EnsemblPlants"/>
        </authorList>
    </citation>
    <scope>IDENTIFICATION</scope>
    <source>
        <strain evidence="3">cv. Bd21</strain>
    </source>
</reference>
<evidence type="ECO:0000256" key="1">
    <source>
        <dbReference type="SAM" id="MobiDB-lite"/>
    </source>
</evidence>
<accession>A0A2K2DSE7</accession>
<gene>
    <name evidence="2" type="ORF">BRADI_1g58976v3</name>
</gene>
<keyword evidence="4" id="KW-1185">Reference proteome</keyword>
<evidence type="ECO:0000313" key="4">
    <source>
        <dbReference type="Proteomes" id="UP000008810"/>
    </source>
</evidence>
<dbReference type="InParanoid" id="A0A2K2DSE7"/>
<proteinExistence type="predicted"/>
<name>A0A2K2DSE7_BRADI</name>
<dbReference type="Gramene" id="PNT77194">
    <property type="protein sequence ID" value="PNT77194"/>
    <property type="gene ID" value="BRADI_1g58976v3"/>
</dbReference>
<evidence type="ECO:0000313" key="3">
    <source>
        <dbReference type="EnsemblPlants" id="PNT77194"/>
    </source>
</evidence>
<evidence type="ECO:0000313" key="2">
    <source>
        <dbReference type="EMBL" id="PNT77194.1"/>
    </source>
</evidence>
<dbReference type="EMBL" id="CM000880">
    <property type="protein sequence ID" value="PNT77194.1"/>
    <property type="molecule type" value="Genomic_DNA"/>
</dbReference>
<organism evidence="2">
    <name type="scientific">Brachypodium distachyon</name>
    <name type="common">Purple false brome</name>
    <name type="synonym">Trachynia distachya</name>
    <dbReference type="NCBI Taxonomy" id="15368"/>
    <lineage>
        <taxon>Eukaryota</taxon>
        <taxon>Viridiplantae</taxon>
        <taxon>Streptophyta</taxon>
        <taxon>Embryophyta</taxon>
        <taxon>Tracheophyta</taxon>
        <taxon>Spermatophyta</taxon>
        <taxon>Magnoliopsida</taxon>
        <taxon>Liliopsida</taxon>
        <taxon>Poales</taxon>
        <taxon>Poaceae</taxon>
        <taxon>BOP clade</taxon>
        <taxon>Pooideae</taxon>
        <taxon>Stipodae</taxon>
        <taxon>Brachypodieae</taxon>
        <taxon>Brachypodium</taxon>
    </lineage>
</organism>
<sequence length="215" mass="22504">MRRRRRGRNCPTTGLGVRARRALEAPLRVSPGVRPLSAAQPFSATAGRPVGQTLFQTPFSPASRAASRRSRGRRSSSPGTSTELRIWLARTSFGATGSFLHSAQLNFHSQFLDFSSSSSLVTSTKSSTSRSFPSVPPAFPPPPDGFAASFVAASSYPVAQLSMQCQSALPLGSFSRSDFASAAASPASLMAAAMAASEMDLGSVAEEAEARSSAQ</sequence>
<reference evidence="2" key="2">
    <citation type="submission" date="2017-06" db="EMBL/GenBank/DDBJ databases">
        <title>WGS assembly of Brachypodium distachyon.</title>
        <authorList>
            <consortium name="The International Brachypodium Initiative"/>
            <person name="Lucas S."/>
            <person name="Harmon-Smith M."/>
            <person name="Lail K."/>
            <person name="Tice H."/>
            <person name="Grimwood J."/>
            <person name="Bruce D."/>
            <person name="Barry K."/>
            <person name="Shu S."/>
            <person name="Lindquist E."/>
            <person name="Wang M."/>
            <person name="Pitluck S."/>
            <person name="Vogel J.P."/>
            <person name="Garvin D.F."/>
            <person name="Mockler T.C."/>
            <person name="Schmutz J."/>
            <person name="Rokhsar D."/>
            <person name="Bevan M.W."/>
        </authorList>
    </citation>
    <scope>NUCLEOTIDE SEQUENCE</scope>
    <source>
        <strain evidence="2">Bd21</strain>
    </source>
</reference>
<dbReference type="AlphaFoldDB" id="A0A2K2DSE7"/>
<reference evidence="2 3" key="1">
    <citation type="journal article" date="2010" name="Nature">
        <title>Genome sequencing and analysis of the model grass Brachypodium distachyon.</title>
        <authorList>
            <consortium name="International Brachypodium Initiative"/>
        </authorList>
    </citation>
    <scope>NUCLEOTIDE SEQUENCE [LARGE SCALE GENOMIC DNA]</scope>
    <source>
        <strain evidence="2 3">Bd21</strain>
    </source>
</reference>
<dbReference type="EnsemblPlants" id="PNT77194">
    <property type="protein sequence ID" value="PNT77194"/>
    <property type="gene ID" value="BRADI_1g58976v3"/>
</dbReference>
<protein>
    <submittedName>
        <fullName evidence="2 3">Uncharacterized protein</fullName>
    </submittedName>
</protein>
<dbReference type="Proteomes" id="UP000008810">
    <property type="component" value="Chromosome 1"/>
</dbReference>